<dbReference type="InterPro" id="IPR037923">
    <property type="entry name" value="HTH-like"/>
</dbReference>
<dbReference type="SMART" id="SM00342">
    <property type="entry name" value="HTH_ARAC"/>
    <property type="match status" value="1"/>
</dbReference>
<dbReference type="KEGG" id="acel:acsn021_17660"/>
<evidence type="ECO:0000313" key="4">
    <source>
        <dbReference type="EMBL" id="BCJ94197.1"/>
    </source>
</evidence>
<accession>A0A6S6R292</accession>
<organism evidence="4 5">
    <name type="scientific">Anaerocolumna cellulosilytica</name>
    <dbReference type="NCBI Taxonomy" id="433286"/>
    <lineage>
        <taxon>Bacteria</taxon>
        <taxon>Bacillati</taxon>
        <taxon>Bacillota</taxon>
        <taxon>Clostridia</taxon>
        <taxon>Lachnospirales</taxon>
        <taxon>Lachnospiraceae</taxon>
        <taxon>Anaerocolumna</taxon>
    </lineage>
</organism>
<keyword evidence="2" id="KW-0238">DNA-binding</keyword>
<dbReference type="Gene3D" id="1.10.10.60">
    <property type="entry name" value="Homeodomain-like"/>
    <property type="match status" value="1"/>
</dbReference>
<dbReference type="InterPro" id="IPR020449">
    <property type="entry name" value="Tscrpt_reg_AraC-type_HTH"/>
</dbReference>
<evidence type="ECO:0000256" key="1">
    <source>
        <dbReference type="ARBA" id="ARBA00023015"/>
    </source>
</evidence>
<gene>
    <name evidence="4" type="ORF">acsn021_17660</name>
</gene>
<evidence type="ECO:0000313" key="5">
    <source>
        <dbReference type="Proteomes" id="UP000515561"/>
    </source>
</evidence>
<dbReference type="PROSITE" id="PS01124">
    <property type="entry name" value="HTH_ARAC_FAMILY_2"/>
    <property type="match status" value="1"/>
</dbReference>
<keyword evidence="1" id="KW-0805">Transcription regulation</keyword>
<evidence type="ECO:0000256" key="3">
    <source>
        <dbReference type="ARBA" id="ARBA00023163"/>
    </source>
</evidence>
<name>A0A6S6R292_9FIRM</name>
<dbReference type="PRINTS" id="PR00032">
    <property type="entry name" value="HTHARAC"/>
</dbReference>
<dbReference type="InterPro" id="IPR018060">
    <property type="entry name" value="HTH_AraC"/>
</dbReference>
<dbReference type="GO" id="GO:0003700">
    <property type="term" value="F:DNA-binding transcription factor activity"/>
    <property type="evidence" value="ECO:0007669"/>
    <property type="project" value="InterPro"/>
</dbReference>
<proteinExistence type="predicted"/>
<dbReference type="PANTHER" id="PTHR43280:SF2">
    <property type="entry name" value="HTH-TYPE TRANSCRIPTIONAL REGULATOR EXSA"/>
    <property type="match status" value="1"/>
</dbReference>
<reference evidence="4 5" key="1">
    <citation type="journal article" date="2016" name="Int. J. Syst. Evol. Microbiol.">
        <title>Descriptions of Anaerotaenia torta gen. nov., sp. nov. and Anaerocolumna cellulosilytica gen. nov., sp. nov. isolated from a methanogenic reactor of cattle waste.</title>
        <authorList>
            <person name="Uek A."/>
            <person name="Ohtaki Y."/>
            <person name="Kaku N."/>
            <person name="Ueki K."/>
        </authorList>
    </citation>
    <scope>NUCLEOTIDE SEQUENCE [LARGE SCALE GENOMIC DNA]</scope>
    <source>
        <strain evidence="4 5">SN021</strain>
    </source>
</reference>
<dbReference type="AlphaFoldDB" id="A0A6S6R292"/>
<dbReference type="GO" id="GO:0043565">
    <property type="term" value="F:sequence-specific DNA binding"/>
    <property type="evidence" value="ECO:0007669"/>
    <property type="project" value="InterPro"/>
</dbReference>
<protein>
    <submittedName>
        <fullName evidence="4">Uncharacterized protein</fullName>
    </submittedName>
</protein>
<keyword evidence="5" id="KW-1185">Reference proteome</keyword>
<dbReference type="RefSeq" id="WP_184091300.1">
    <property type="nucleotide sequence ID" value="NZ_AP023367.1"/>
</dbReference>
<sequence length="266" mass="31534">MIHINYVGFDASHSKDFVFDIPEGHDCWLLLLTQTPAIFFVEDNYREYPPNCAILYKPKQKIYYRANGDTYSNDWVRFYTNETYVTTTPILCGVPFSLRDPVYCHKIYQLLVTEHILNNDFKDITIDNLFRILFNKLLESYNYKAVSPLYKSLKELKMEIYHQPHKEWTVKKMAEKLNVSVGYMQDVYKSTFGVTCMEDVINSRITLAKKYLIYEQYSISEIVTLCGYRNIEHFFRQFKKIAGVTPNQFRKLPHSISNLEDIHNVY</sequence>
<dbReference type="Proteomes" id="UP000515561">
    <property type="component" value="Chromosome"/>
</dbReference>
<dbReference type="EMBL" id="AP023367">
    <property type="protein sequence ID" value="BCJ94197.1"/>
    <property type="molecule type" value="Genomic_DNA"/>
</dbReference>
<evidence type="ECO:0000256" key="2">
    <source>
        <dbReference type="ARBA" id="ARBA00023125"/>
    </source>
</evidence>
<dbReference type="SUPFAM" id="SSF46689">
    <property type="entry name" value="Homeodomain-like"/>
    <property type="match status" value="1"/>
</dbReference>
<dbReference type="SUPFAM" id="SSF51215">
    <property type="entry name" value="Regulatory protein AraC"/>
    <property type="match status" value="1"/>
</dbReference>
<keyword evidence="3" id="KW-0804">Transcription</keyword>
<dbReference type="PANTHER" id="PTHR43280">
    <property type="entry name" value="ARAC-FAMILY TRANSCRIPTIONAL REGULATOR"/>
    <property type="match status" value="1"/>
</dbReference>
<dbReference type="InterPro" id="IPR009057">
    <property type="entry name" value="Homeodomain-like_sf"/>
</dbReference>
<dbReference type="Pfam" id="PF12833">
    <property type="entry name" value="HTH_18"/>
    <property type="match status" value="1"/>
</dbReference>